<proteinExistence type="predicted"/>
<accession>A0ABD5JWZ2</accession>
<protein>
    <submittedName>
        <fullName evidence="1">Uncharacterized protein</fullName>
    </submittedName>
</protein>
<organism evidence="1 2">
    <name type="scientific">Ochrobactrum teleogrylli</name>
    <dbReference type="NCBI Taxonomy" id="2479765"/>
    <lineage>
        <taxon>Bacteria</taxon>
        <taxon>Pseudomonadati</taxon>
        <taxon>Pseudomonadota</taxon>
        <taxon>Alphaproteobacteria</taxon>
        <taxon>Hyphomicrobiales</taxon>
        <taxon>Brucellaceae</taxon>
        <taxon>Brucella/Ochrobactrum group</taxon>
        <taxon>Ochrobactrum</taxon>
    </lineage>
</organism>
<comment type="caution">
    <text evidence="1">The sequence shown here is derived from an EMBL/GenBank/DDBJ whole genome shotgun (WGS) entry which is preliminary data.</text>
</comment>
<evidence type="ECO:0000313" key="2">
    <source>
        <dbReference type="Proteomes" id="UP001362311"/>
    </source>
</evidence>
<dbReference type="RefSeq" id="WP_339439375.1">
    <property type="nucleotide sequence ID" value="NZ_JBBHKQ010000001.1"/>
</dbReference>
<gene>
    <name evidence="1" type="ORF">WIX40_06635</name>
</gene>
<name>A0ABD5JWZ2_9HYPH</name>
<dbReference type="EMBL" id="JBBHKQ010000001">
    <property type="protein sequence ID" value="MEJ5899783.1"/>
    <property type="molecule type" value="Genomic_DNA"/>
</dbReference>
<evidence type="ECO:0000313" key="1">
    <source>
        <dbReference type="EMBL" id="MEJ5899783.1"/>
    </source>
</evidence>
<dbReference type="Proteomes" id="UP001362311">
    <property type="component" value="Unassembled WGS sequence"/>
</dbReference>
<reference evidence="1 2" key="1">
    <citation type="submission" date="2024-03" db="EMBL/GenBank/DDBJ databases">
        <title>Reference genomes for the five species model microbial community.</title>
        <authorList>
            <person name="Padfield D."/>
        </authorList>
    </citation>
    <scope>NUCLEOTIDE SEQUENCE [LARGE SCALE GENOMIC DNA]</scope>
    <source>
        <strain evidence="1 2">AB1</strain>
    </source>
</reference>
<dbReference type="AlphaFoldDB" id="A0ABD5JWZ2"/>
<sequence length="194" mass="22039">MNVPSHRIKGIISIRFKSTSQIDAKEYLLEHGLTKTLAIQTVNEQVLPDNTPRAMLIDTIRYKLYQLDAKHSLTIVDPFLFPNGADPDYESDLFHLLAPCLQKCSQLTIVAGPKTHTPFRVHIENWIRSQSSINLTVKLVDEFHDRYLIADDKRGLFLGTSLNGVGKKYALVDFLQDQDGRQYRAAGRSDSVRE</sequence>